<keyword evidence="2" id="KW-1185">Reference proteome</keyword>
<evidence type="ECO:0000313" key="1">
    <source>
        <dbReference type="EMBL" id="SHF91546.1"/>
    </source>
</evidence>
<organism evidence="1 2">
    <name type="scientific">Prevotella scopos JCM 17725</name>
    <dbReference type="NCBI Taxonomy" id="1236518"/>
    <lineage>
        <taxon>Bacteria</taxon>
        <taxon>Pseudomonadati</taxon>
        <taxon>Bacteroidota</taxon>
        <taxon>Bacteroidia</taxon>
        <taxon>Bacteroidales</taxon>
        <taxon>Prevotellaceae</taxon>
        <taxon>Prevotella</taxon>
    </lineage>
</organism>
<evidence type="ECO:0000313" key="2">
    <source>
        <dbReference type="Proteomes" id="UP000184105"/>
    </source>
</evidence>
<accession>A0AAX2F4P1</accession>
<protein>
    <submittedName>
        <fullName evidence="1">Uncharacterized protein</fullName>
    </submittedName>
</protein>
<reference evidence="1 2" key="1">
    <citation type="submission" date="2016-11" db="EMBL/GenBank/DDBJ databases">
        <authorList>
            <person name="Varghese N."/>
            <person name="Submissions S."/>
        </authorList>
    </citation>
    <scope>NUCLEOTIDE SEQUENCE [LARGE SCALE GENOMIC DNA]</scope>
    <source>
        <strain evidence="1 2">DSM 22613</strain>
    </source>
</reference>
<name>A0AAX2F4P1_9BACT</name>
<dbReference type="Proteomes" id="UP000184105">
    <property type="component" value="Unassembled WGS sequence"/>
</dbReference>
<sequence>MEDTLRDLKTFNTKAEYDVLILVLMEDTLRDVKNFDKAAIARS</sequence>
<dbReference type="AlphaFoldDB" id="A0AAX2F4P1"/>
<comment type="caution">
    <text evidence="1">The sequence shown here is derived from an EMBL/GenBank/DDBJ whole genome shotgun (WGS) entry which is preliminary data.</text>
</comment>
<dbReference type="EMBL" id="FQWA01000017">
    <property type="protein sequence ID" value="SHF91546.1"/>
    <property type="molecule type" value="Genomic_DNA"/>
</dbReference>
<proteinExistence type="predicted"/>
<gene>
    <name evidence="1" type="ORF">SAMN05444364_11737</name>
</gene>